<dbReference type="RefSeq" id="WP_311733914.1">
    <property type="nucleotide sequence ID" value="NZ_JACHMP010000001.1"/>
</dbReference>
<protein>
    <submittedName>
        <fullName evidence="2">Uncharacterized protein</fullName>
    </submittedName>
</protein>
<evidence type="ECO:0000313" key="3">
    <source>
        <dbReference type="Proteomes" id="UP000540685"/>
    </source>
</evidence>
<keyword evidence="1" id="KW-1133">Transmembrane helix</keyword>
<reference evidence="2 3" key="1">
    <citation type="submission" date="2020-08" db="EMBL/GenBank/DDBJ databases">
        <title>Sequencing the genomes of 1000 actinobacteria strains.</title>
        <authorList>
            <person name="Klenk H.-P."/>
        </authorList>
    </citation>
    <scope>NUCLEOTIDE SEQUENCE [LARGE SCALE GENOMIC DNA]</scope>
    <source>
        <strain evidence="2 3">DSM 46887</strain>
    </source>
</reference>
<comment type="caution">
    <text evidence="2">The sequence shown here is derived from an EMBL/GenBank/DDBJ whole genome shotgun (WGS) entry which is preliminary data.</text>
</comment>
<feature type="transmembrane region" description="Helical" evidence="1">
    <location>
        <begin position="118"/>
        <end position="139"/>
    </location>
</feature>
<feature type="transmembrane region" description="Helical" evidence="1">
    <location>
        <begin position="79"/>
        <end position="98"/>
    </location>
</feature>
<keyword evidence="1" id="KW-0812">Transmembrane</keyword>
<evidence type="ECO:0000256" key="1">
    <source>
        <dbReference type="SAM" id="Phobius"/>
    </source>
</evidence>
<evidence type="ECO:0000313" key="2">
    <source>
        <dbReference type="EMBL" id="MBB5817373.1"/>
    </source>
</evidence>
<organism evidence="2 3">
    <name type="scientific">Streptosporangium becharense</name>
    <dbReference type="NCBI Taxonomy" id="1816182"/>
    <lineage>
        <taxon>Bacteria</taxon>
        <taxon>Bacillati</taxon>
        <taxon>Actinomycetota</taxon>
        <taxon>Actinomycetes</taxon>
        <taxon>Streptosporangiales</taxon>
        <taxon>Streptosporangiaceae</taxon>
        <taxon>Streptosporangium</taxon>
    </lineage>
</organism>
<proteinExistence type="predicted"/>
<feature type="transmembrane region" description="Helical" evidence="1">
    <location>
        <begin position="47"/>
        <end position="67"/>
    </location>
</feature>
<feature type="transmembrane region" description="Helical" evidence="1">
    <location>
        <begin position="146"/>
        <end position="166"/>
    </location>
</feature>
<dbReference type="AlphaFoldDB" id="A0A7W9IC20"/>
<keyword evidence="3" id="KW-1185">Reference proteome</keyword>
<dbReference type="Proteomes" id="UP000540685">
    <property type="component" value="Unassembled WGS sequence"/>
</dbReference>
<dbReference type="EMBL" id="JACHMP010000001">
    <property type="protein sequence ID" value="MBB5817373.1"/>
    <property type="molecule type" value="Genomic_DNA"/>
</dbReference>
<name>A0A7W9IC20_9ACTN</name>
<gene>
    <name evidence="2" type="ORF">F4562_000435</name>
</gene>
<sequence>MKVLVGALTVGAGFGALTSLINAVSHHYADLESRAATTSGVSAIEIVSVLVDSGWAWAGAAVAVGWLFTRVGESGPAALARGAAAGALALLAAVAAYSVMEVARSGEPLSSWHQEEPLLWWVTSVVFGAPLGVVGACAGRPGVIGLLTRLTVPVGAAVQMIVLPPGRNEVIEAVGRTVVWVGAAAVIAFVVVRFLGAERRRHSPAGVESL</sequence>
<accession>A0A7W9IC20</accession>
<keyword evidence="1" id="KW-0472">Membrane</keyword>
<feature type="transmembrane region" description="Helical" evidence="1">
    <location>
        <begin position="178"/>
        <end position="196"/>
    </location>
</feature>